<dbReference type="PANTHER" id="PTHR22916">
    <property type="entry name" value="GLYCOSYLTRANSFERASE"/>
    <property type="match status" value="1"/>
</dbReference>
<dbReference type="InterPro" id="IPR029044">
    <property type="entry name" value="Nucleotide-diphossugar_trans"/>
</dbReference>
<accession>A0ABD7F857</accession>
<dbReference type="Pfam" id="PF00535">
    <property type="entry name" value="Glycos_transf_2"/>
    <property type="match status" value="1"/>
</dbReference>
<evidence type="ECO:0000313" key="5">
    <source>
        <dbReference type="Proteomes" id="UP000827069"/>
    </source>
</evidence>
<protein>
    <submittedName>
        <fullName evidence="4">Glycosyltransferase</fullName>
        <ecNumber evidence="4">2.4.-.-</ecNumber>
    </submittedName>
</protein>
<feature type="domain" description="Glycosyltransferase 2-like" evidence="3">
    <location>
        <begin position="6"/>
        <end position="141"/>
    </location>
</feature>
<dbReference type="AlphaFoldDB" id="A0ABD7F857"/>
<evidence type="ECO:0000313" key="4">
    <source>
        <dbReference type="EMBL" id="QXZ24426.1"/>
    </source>
</evidence>
<dbReference type="InterPro" id="IPR001173">
    <property type="entry name" value="Glyco_trans_2-like"/>
</dbReference>
<dbReference type="PANTHER" id="PTHR22916:SF51">
    <property type="entry name" value="GLYCOSYLTRANSFERASE EPSH-RELATED"/>
    <property type="match status" value="1"/>
</dbReference>
<sequence length="311" mass="37391">MNKLLTIIIPVYGVEKYIQEFLDSLFPQIEASIELIFVNDGTQDQSIMILNDSIDKHDINCLILNQSNAGVSSARNNALRVCTGQFVTFLDPDDVVSPKYIEKILDIITNHNDISIIHYNAYMKKENNEIVDMCFVDETSTHIINQEFKIKNFIKDKWQPWLRVFRKDLLKDFEFVEGYIFEDVLAFPFLYRDELKIYELVDHLLIYRLNESSLTAKKNQLFFDSIYYAISFYRLYRNIKCFECVYFKLIECLYGVMLKKNFYHFLKFYNMFKEDIFYIKDHRCLNTFKLKFKYTSPLLFYMYKTKFFLKL</sequence>
<organism evidence="4 5">
    <name type="scientific">Acinetobacter septicus</name>
    <dbReference type="NCBI Taxonomy" id="465797"/>
    <lineage>
        <taxon>Bacteria</taxon>
        <taxon>Pseudomonadati</taxon>
        <taxon>Pseudomonadota</taxon>
        <taxon>Gammaproteobacteria</taxon>
        <taxon>Moraxellales</taxon>
        <taxon>Moraxellaceae</taxon>
        <taxon>Acinetobacter</taxon>
    </lineage>
</organism>
<evidence type="ECO:0000259" key="3">
    <source>
        <dbReference type="Pfam" id="PF00535"/>
    </source>
</evidence>
<name>A0ABD7F857_9GAMM</name>
<dbReference type="Proteomes" id="UP000827069">
    <property type="component" value="Chromosome"/>
</dbReference>
<evidence type="ECO:0000256" key="2">
    <source>
        <dbReference type="ARBA" id="ARBA00022679"/>
    </source>
</evidence>
<dbReference type="CDD" id="cd00761">
    <property type="entry name" value="Glyco_tranf_GTA_type"/>
    <property type="match status" value="1"/>
</dbReference>
<keyword evidence="2 4" id="KW-0808">Transferase</keyword>
<dbReference type="Gene3D" id="3.90.550.10">
    <property type="entry name" value="Spore Coat Polysaccharide Biosynthesis Protein SpsA, Chain A"/>
    <property type="match status" value="1"/>
</dbReference>
<evidence type="ECO:0000256" key="1">
    <source>
        <dbReference type="ARBA" id="ARBA00022676"/>
    </source>
</evidence>
<gene>
    <name evidence="4" type="ORF">I6L31_06740</name>
</gene>
<dbReference type="EMBL" id="CP079898">
    <property type="protein sequence ID" value="QXZ24426.1"/>
    <property type="molecule type" value="Genomic_DNA"/>
</dbReference>
<dbReference type="SUPFAM" id="SSF53448">
    <property type="entry name" value="Nucleotide-diphospho-sugar transferases"/>
    <property type="match status" value="1"/>
</dbReference>
<keyword evidence="5" id="KW-1185">Reference proteome</keyword>
<dbReference type="RefSeq" id="WP_005002432.1">
    <property type="nucleotide sequence ID" value="NZ_CP079898.1"/>
</dbReference>
<dbReference type="EC" id="2.4.-.-" evidence="4"/>
<keyword evidence="1 4" id="KW-0328">Glycosyltransferase</keyword>
<dbReference type="GO" id="GO:0016758">
    <property type="term" value="F:hexosyltransferase activity"/>
    <property type="evidence" value="ECO:0007669"/>
    <property type="project" value="UniProtKB-ARBA"/>
</dbReference>
<proteinExistence type="predicted"/>
<reference evidence="4 5" key="1">
    <citation type="submission" date="2021-07" db="EMBL/GenBank/DDBJ databases">
        <title>FDA dAtabase for Regulatory Grade micrObial Sequences (FDA-ARGOS): Supporting development and validation of Infectious Disease Dx tests.</title>
        <authorList>
            <person name="Sproer C."/>
            <person name="Gronow S."/>
            <person name="Severitt S."/>
            <person name="Schroder I."/>
            <person name="Tallon L."/>
            <person name="Sadzewicz L."/>
            <person name="Zhao X."/>
            <person name="Boylan J."/>
            <person name="Ott S."/>
            <person name="Bowen H."/>
            <person name="Vavikolanu K."/>
            <person name="Mehta A."/>
            <person name="Aluvathingal J."/>
            <person name="Nadendla S."/>
            <person name="Lowell S."/>
            <person name="Myers T."/>
            <person name="Yan Y."/>
        </authorList>
    </citation>
    <scope>NUCLEOTIDE SEQUENCE [LARGE SCALE GENOMIC DNA]</scope>
    <source>
        <strain evidence="4 5">FDAARGOS_1401</strain>
    </source>
</reference>